<dbReference type="Pfam" id="PF01094">
    <property type="entry name" value="ANF_receptor"/>
    <property type="match status" value="1"/>
</dbReference>
<dbReference type="InterPro" id="IPR038550">
    <property type="entry name" value="GPCR_3_9-Cys_sf"/>
</dbReference>
<dbReference type="STRING" id="299467.A0A443S4L9"/>
<keyword evidence="3" id="KW-1133">Transmembrane helix</keyword>
<dbReference type="Gene3D" id="2.10.50.30">
    <property type="entry name" value="GPCR, family 3, nine cysteines domain"/>
    <property type="match status" value="1"/>
</dbReference>
<organism evidence="7 8">
    <name type="scientific">Leptotrombidium deliense</name>
    <dbReference type="NCBI Taxonomy" id="299467"/>
    <lineage>
        <taxon>Eukaryota</taxon>
        <taxon>Metazoa</taxon>
        <taxon>Ecdysozoa</taxon>
        <taxon>Arthropoda</taxon>
        <taxon>Chelicerata</taxon>
        <taxon>Arachnida</taxon>
        <taxon>Acari</taxon>
        <taxon>Acariformes</taxon>
        <taxon>Trombidiformes</taxon>
        <taxon>Prostigmata</taxon>
        <taxon>Anystina</taxon>
        <taxon>Parasitengona</taxon>
        <taxon>Trombiculoidea</taxon>
        <taxon>Trombiculidae</taxon>
        <taxon>Leptotrombidium</taxon>
    </lineage>
</organism>
<proteinExistence type="predicted"/>
<keyword evidence="4" id="KW-0472">Membrane</keyword>
<dbReference type="AlphaFoldDB" id="A0A443S4L9"/>
<reference evidence="7 8" key="1">
    <citation type="journal article" date="2018" name="Gigascience">
        <title>Genomes of trombidid mites reveal novel predicted allergens and laterally-transferred genes associated with secondary metabolism.</title>
        <authorList>
            <person name="Dong X."/>
            <person name="Chaisiri K."/>
            <person name="Xia D."/>
            <person name="Armstrong S.D."/>
            <person name="Fang Y."/>
            <person name="Donnelly M.J."/>
            <person name="Kadowaki T."/>
            <person name="McGarry J.W."/>
            <person name="Darby A.C."/>
            <person name="Makepeace B.L."/>
        </authorList>
    </citation>
    <scope>NUCLEOTIDE SEQUENCE [LARGE SCALE GENOMIC DNA]</scope>
    <source>
        <strain evidence="7">UoL-UT</strain>
    </source>
</reference>
<evidence type="ECO:0000256" key="1">
    <source>
        <dbReference type="ARBA" id="ARBA00004370"/>
    </source>
</evidence>
<dbReference type="Gene3D" id="3.40.50.2300">
    <property type="match status" value="2"/>
</dbReference>
<evidence type="ECO:0000256" key="5">
    <source>
        <dbReference type="ARBA" id="ARBA00023180"/>
    </source>
</evidence>
<keyword evidence="2" id="KW-0812">Transmembrane</keyword>
<comment type="subcellular location">
    <subcellularLocation>
        <location evidence="1">Membrane</location>
    </subcellularLocation>
</comment>
<dbReference type="OrthoDB" id="425344at2759"/>
<keyword evidence="8" id="KW-1185">Reference proteome</keyword>
<dbReference type="EMBL" id="NCKV01008860">
    <property type="protein sequence ID" value="RWS22424.1"/>
    <property type="molecule type" value="Genomic_DNA"/>
</dbReference>
<dbReference type="InterPro" id="IPR028082">
    <property type="entry name" value="Peripla_BP_I"/>
</dbReference>
<dbReference type="Proteomes" id="UP000288716">
    <property type="component" value="Unassembled WGS sequence"/>
</dbReference>
<gene>
    <name evidence="7" type="ORF">B4U80_14035</name>
</gene>
<dbReference type="InterPro" id="IPR001828">
    <property type="entry name" value="ANF_lig-bd_rcpt"/>
</dbReference>
<evidence type="ECO:0000313" key="7">
    <source>
        <dbReference type="EMBL" id="RWS22424.1"/>
    </source>
</evidence>
<evidence type="ECO:0000256" key="4">
    <source>
        <dbReference type="ARBA" id="ARBA00023136"/>
    </source>
</evidence>
<name>A0A443S4L9_9ACAR</name>
<keyword evidence="7" id="KW-0675">Receptor</keyword>
<evidence type="ECO:0000259" key="6">
    <source>
        <dbReference type="Pfam" id="PF01094"/>
    </source>
</evidence>
<evidence type="ECO:0000256" key="3">
    <source>
        <dbReference type="ARBA" id="ARBA00022989"/>
    </source>
</evidence>
<dbReference type="VEuPathDB" id="VectorBase:LDEU009616"/>
<sequence>MAKLFVFSDEVGVKDSYGYTRNQVVVYIEAILYAIDSLNTENLIPGVTFGVSIVNGSQILFSNDTDKSKVFDNISMIVRESKNSNSSLFLGMIDGLKEHFLPNVLEFVKQHHLPLLGFPYSINEYSTRPSYNLYAQMYNTFQMKLNSTITVLEQFGWDYIQIVAPYSVKQFSKQFNICVANSYIFMNDYIQIEDECNRIVEKLMTTSAARVVVLMLSTREVKCILNTAKTKKENYFQWVTYVIKMQNTANEYQNITEKLIQIEKFDTMDTSDFEKFHLDKLTPENNKRNPYFAEVWQRLYSCDLTNETTYGKMCSSEIYKTNLSKLIGVNGEAALLINAFKVYGMALHNLWRNKCKPGEIFCNELRNIDGESFFKDFVLKVDFKTKHTPIAFYRNEATVEFEIKELQNVGDHRELKQIASWRMNRLDKYGNELNLVESTCAANCTKGSKQIRSSHKCNCLCAKCNPNEYLIDKYTCQKCDDGKIPNDDFNNCI</sequence>
<evidence type="ECO:0000313" key="8">
    <source>
        <dbReference type="Proteomes" id="UP000288716"/>
    </source>
</evidence>
<dbReference type="PANTHER" id="PTHR24060">
    <property type="entry name" value="METABOTROPIC GLUTAMATE RECEPTOR"/>
    <property type="match status" value="1"/>
</dbReference>
<dbReference type="InterPro" id="IPR050726">
    <property type="entry name" value="mGluR"/>
</dbReference>
<dbReference type="GO" id="GO:0016020">
    <property type="term" value="C:membrane"/>
    <property type="evidence" value="ECO:0007669"/>
    <property type="project" value="UniProtKB-SubCell"/>
</dbReference>
<feature type="domain" description="Receptor ligand binding region" evidence="6">
    <location>
        <begin position="29"/>
        <end position="384"/>
    </location>
</feature>
<keyword evidence="5" id="KW-0325">Glycoprotein</keyword>
<accession>A0A443S4L9</accession>
<protein>
    <submittedName>
        <fullName evidence="7">Metabotropic glutamate receptor-like protein</fullName>
    </submittedName>
</protein>
<evidence type="ECO:0000256" key="2">
    <source>
        <dbReference type="ARBA" id="ARBA00022692"/>
    </source>
</evidence>
<comment type="caution">
    <text evidence="7">The sequence shown here is derived from an EMBL/GenBank/DDBJ whole genome shotgun (WGS) entry which is preliminary data.</text>
</comment>
<dbReference type="SUPFAM" id="SSF53822">
    <property type="entry name" value="Periplasmic binding protein-like I"/>
    <property type="match status" value="1"/>
</dbReference>